<evidence type="ECO:0000256" key="3">
    <source>
        <dbReference type="ARBA" id="ARBA00022840"/>
    </source>
</evidence>
<dbReference type="InterPro" id="IPR003833">
    <property type="entry name" value="CT_C_D"/>
</dbReference>
<evidence type="ECO:0000256" key="1">
    <source>
        <dbReference type="ARBA" id="ARBA00022741"/>
    </source>
</evidence>
<dbReference type="InterPro" id="IPR010016">
    <property type="entry name" value="PxpB"/>
</dbReference>
<evidence type="ECO:0000259" key="4">
    <source>
        <dbReference type="SMART" id="SM00796"/>
    </source>
</evidence>
<dbReference type="EC" id="3.5.2.9" evidence="5"/>
<dbReference type="AlphaFoldDB" id="A0A6B2QU64"/>
<dbReference type="SUPFAM" id="SSF50891">
    <property type="entry name" value="Cyclophilin-like"/>
    <property type="match status" value="1"/>
</dbReference>
<dbReference type="InterPro" id="IPR029000">
    <property type="entry name" value="Cyclophilin-like_dom_sf"/>
</dbReference>
<evidence type="ECO:0000256" key="2">
    <source>
        <dbReference type="ARBA" id="ARBA00022801"/>
    </source>
</evidence>
<dbReference type="PANTHER" id="PTHR34698">
    <property type="entry name" value="5-OXOPROLINASE SUBUNIT B"/>
    <property type="match status" value="1"/>
</dbReference>
<proteinExistence type="predicted"/>
<accession>A0A6B2QU64</accession>
<dbReference type="GO" id="GO:0005524">
    <property type="term" value="F:ATP binding"/>
    <property type="evidence" value="ECO:0007669"/>
    <property type="project" value="UniProtKB-KW"/>
</dbReference>
<keyword evidence="3" id="KW-0067">ATP-binding</keyword>
<dbReference type="PANTHER" id="PTHR34698:SF2">
    <property type="entry name" value="5-OXOPROLINASE SUBUNIT B"/>
    <property type="match status" value="1"/>
</dbReference>
<dbReference type="EMBL" id="JAAGRN010000002">
    <property type="protein sequence ID" value="NDY82236.1"/>
    <property type="molecule type" value="Genomic_DNA"/>
</dbReference>
<keyword evidence="2 5" id="KW-0378">Hydrolase</keyword>
<dbReference type="Gene3D" id="2.40.100.10">
    <property type="entry name" value="Cyclophilin-like"/>
    <property type="match status" value="1"/>
</dbReference>
<feature type="domain" description="Carboxyltransferase" evidence="4">
    <location>
        <begin position="15"/>
        <end position="220"/>
    </location>
</feature>
<evidence type="ECO:0000313" key="5">
    <source>
        <dbReference type="EMBL" id="NDY82236.1"/>
    </source>
</evidence>
<dbReference type="SMART" id="SM00796">
    <property type="entry name" value="AHS1"/>
    <property type="match status" value="1"/>
</dbReference>
<dbReference type="GO" id="GO:0017168">
    <property type="term" value="F:5-oxoprolinase (ATP-hydrolyzing) activity"/>
    <property type="evidence" value="ECO:0007669"/>
    <property type="project" value="UniProtKB-EC"/>
</dbReference>
<dbReference type="Pfam" id="PF02682">
    <property type="entry name" value="CT_C_D"/>
    <property type="match status" value="1"/>
</dbReference>
<keyword evidence="1" id="KW-0547">Nucleotide-binding</keyword>
<dbReference type="NCBIfam" id="TIGR00370">
    <property type="entry name" value="5-oxoprolinase subunit PxpB"/>
    <property type="match status" value="1"/>
</dbReference>
<dbReference type="Gene3D" id="3.30.1360.40">
    <property type="match status" value="1"/>
</dbReference>
<reference evidence="5" key="1">
    <citation type="submission" date="2020-02" db="EMBL/GenBank/DDBJ databases">
        <authorList>
            <person name="Chen W.-M."/>
        </authorList>
    </citation>
    <scope>NUCLEOTIDE SEQUENCE</scope>
    <source>
        <strain evidence="5">NBD-18</strain>
    </source>
</reference>
<dbReference type="SUPFAM" id="SSF160467">
    <property type="entry name" value="PH0987 N-terminal domain-like"/>
    <property type="match status" value="1"/>
</dbReference>
<sequence length="253" mass="27247">MPATPNSKRISRPPFSIRAQGDRCLSLDFGDEIDQKIGLICLSASAAIREARLPGVTDVVPSYTAVAVHYQPSSDAPDLSFDSLSKIITDLIDQGLPEVNTSSREVEVPVCYGGEHGPDLADVARKTGLTEAEVIALHTAPGSMVFTLGFAPGLPYIGVHDPRFAIPRRDVPRTAVPRGSVAIANRQTSIYPNLLPGGWHILGATPMQMFDMHRDPPSLLMPGDRVRFVSISKEEFDRIAEQQGTAAHSGLKA</sequence>
<name>A0A6B2QU64_9BURK</name>
<comment type="caution">
    <text evidence="5">The sequence shown here is derived from an EMBL/GenBank/DDBJ whole genome shotgun (WGS) entry which is preliminary data.</text>
</comment>
<gene>
    <name evidence="5" type="primary">pxpB</name>
    <name evidence="5" type="ORF">G3I67_03225</name>
</gene>
<protein>
    <submittedName>
        <fullName evidence="5">5-oxoprolinase subunit PxpB</fullName>
        <ecNumber evidence="5">3.5.2.9</ecNumber>
    </submittedName>
</protein>
<organism evidence="5">
    <name type="scientific">Sheuella amnicola</name>
    <dbReference type="NCBI Taxonomy" id="2707330"/>
    <lineage>
        <taxon>Bacteria</taxon>
        <taxon>Pseudomonadati</taxon>
        <taxon>Pseudomonadota</taxon>
        <taxon>Betaproteobacteria</taxon>
        <taxon>Burkholderiales</taxon>
        <taxon>Alcaligenaceae</taxon>
        <taxon>Sheuella</taxon>
    </lineage>
</organism>
<dbReference type="RefSeq" id="WP_163651553.1">
    <property type="nucleotide sequence ID" value="NZ_JAAGRN010000002.1"/>
</dbReference>